<dbReference type="SUPFAM" id="SSF51569">
    <property type="entry name" value="Aldolase"/>
    <property type="match status" value="1"/>
</dbReference>
<dbReference type="AlphaFoldDB" id="A0A1W1IAA8"/>
<reference evidence="1 2" key="1">
    <citation type="submission" date="2017-03" db="EMBL/GenBank/DDBJ databases">
        <authorList>
            <person name="Afonso C.L."/>
            <person name="Miller P.J."/>
            <person name="Scott M.A."/>
            <person name="Spackman E."/>
            <person name="Goraichik I."/>
            <person name="Dimitrov K.M."/>
            <person name="Suarez D.L."/>
            <person name="Swayne D.E."/>
        </authorList>
    </citation>
    <scope>NUCLEOTIDE SEQUENCE [LARGE SCALE GENOMIC DNA]</scope>
    <source>
        <strain evidence="1">Genome sequencing of Nitrospira japonica strain NJ11</strain>
    </source>
</reference>
<evidence type="ECO:0000313" key="1">
    <source>
        <dbReference type="EMBL" id="SLM49936.1"/>
    </source>
</evidence>
<dbReference type="InterPro" id="IPR013785">
    <property type="entry name" value="Aldolase_TIM"/>
</dbReference>
<sequence length="241" mass="26203">MQKFSSHQVWATVSGRDRDDIMKQIDSLVCWGVRAIEFRVDLIPEALWDSILGIGSLPVPWWVAHFGTGKDADTAKTAIAETLRSDAEGAIFHSRCEHLSDLIAMCQKAGRPFAAPYHSQNPMTRNEAIREFEYQATLTPAFRKIAARARTYAEAAAIVDATHTASKAGGSPVVGAVFGPQRWARIALPHAGSAITFILAHAVENEVGGDDQQLHLGDIHHLSAVKDLLAIQRGAHASTIH</sequence>
<dbReference type="EMBL" id="LT828648">
    <property type="protein sequence ID" value="SLM49936.1"/>
    <property type="molecule type" value="Genomic_DNA"/>
</dbReference>
<dbReference type="KEGG" id="nja:NSJP_3769"/>
<dbReference type="RefSeq" id="WP_080888109.1">
    <property type="nucleotide sequence ID" value="NZ_LT828648.1"/>
</dbReference>
<keyword evidence="2" id="KW-1185">Reference proteome</keyword>
<organism evidence="1 2">
    <name type="scientific">Nitrospira japonica</name>
    <dbReference type="NCBI Taxonomy" id="1325564"/>
    <lineage>
        <taxon>Bacteria</taxon>
        <taxon>Pseudomonadati</taxon>
        <taxon>Nitrospirota</taxon>
        <taxon>Nitrospiria</taxon>
        <taxon>Nitrospirales</taxon>
        <taxon>Nitrospiraceae</taxon>
        <taxon>Nitrospira</taxon>
    </lineage>
</organism>
<accession>A0A1W1IAA8</accession>
<dbReference type="STRING" id="1325564.NSJP_3769"/>
<evidence type="ECO:0000313" key="2">
    <source>
        <dbReference type="Proteomes" id="UP000192042"/>
    </source>
</evidence>
<dbReference type="Proteomes" id="UP000192042">
    <property type="component" value="Chromosome I"/>
</dbReference>
<dbReference type="Gene3D" id="3.20.20.70">
    <property type="entry name" value="Aldolase class I"/>
    <property type="match status" value="1"/>
</dbReference>
<proteinExistence type="predicted"/>
<gene>
    <name evidence="1" type="ORF">NSJP_3769</name>
</gene>
<protein>
    <recommendedName>
        <fullName evidence="3">Xylose isomerase-like TIM barrel domain-containing protein</fullName>
    </recommendedName>
</protein>
<evidence type="ECO:0008006" key="3">
    <source>
        <dbReference type="Google" id="ProtNLM"/>
    </source>
</evidence>
<name>A0A1W1IAA8_9BACT</name>